<dbReference type="EMBL" id="JPQT01000146">
    <property type="protein sequence ID" value="KFE45495.1"/>
    <property type="molecule type" value="Genomic_DNA"/>
</dbReference>
<dbReference type="Proteomes" id="UP000028643">
    <property type="component" value="Unassembled WGS sequence"/>
</dbReference>
<reference evidence="1 2" key="1">
    <citation type="submission" date="2014-07" db="EMBL/GenBank/DDBJ databases">
        <title>Draft Genome Sequences of Environmental Pseudomonas syringae strains.</title>
        <authorList>
            <person name="Baltrus D.A."/>
            <person name="Berge O."/>
            <person name="Morris C."/>
        </authorList>
    </citation>
    <scope>NUCLEOTIDE SEQUENCE [LARGE SCALE GENOMIC DNA]</scope>
    <source>
        <strain evidence="1 2">CEB003</strain>
    </source>
</reference>
<dbReference type="PATRIC" id="fig|317.174.peg.5540"/>
<gene>
    <name evidence="1" type="ORF">IV02_27135</name>
</gene>
<organism evidence="1 2">
    <name type="scientific">Pseudomonas syringae</name>
    <dbReference type="NCBI Taxonomy" id="317"/>
    <lineage>
        <taxon>Bacteria</taxon>
        <taxon>Pseudomonadati</taxon>
        <taxon>Pseudomonadota</taxon>
        <taxon>Gammaproteobacteria</taxon>
        <taxon>Pseudomonadales</taxon>
        <taxon>Pseudomonadaceae</taxon>
        <taxon>Pseudomonas</taxon>
    </lineage>
</organism>
<comment type="caution">
    <text evidence="1">The sequence shown here is derived from an EMBL/GenBank/DDBJ whole genome shotgun (WGS) entry which is preliminary data.</text>
</comment>
<evidence type="ECO:0000313" key="1">
    <source>
        <dbReference type="EMBL" id="KFE45495.1"/>
    </source>
</evidence>
<sequence>MDKVCLGLEWAEPLDHAMMREISSSVSGKALLLPRKIEFSSGSVAKTEADELPDVLKESDSELMGIIFDDNTEKDSPVEQKNIELLIKPDGLLFTVQNSVGEWGETRERAKEVISSVFSIIRKYREFESIGLLVSNGFEIADDDLPVSQILNFESEYLPKKIFSSKDYWKLDNDYFWSEESGRFNSNVEVSLTPTEEGRTLAIMTLQRLLPLADPLDDIDVVFSHFEILYKKNVSLIQSFIHTDVCELIGMTNSRE</sequence>
<proteinExistence type="predicted"/>
<dbReference type="AlphaFoldDB" id="A0A085UQN2"/>
<name>A0A085UQN2_PSESX</name>
<evidence type="ECO:0000313" key="2">
    <source>
        <dbReference type="Proteomes" id="UP000028643"/>
    </source>
</evidence>
<evidence type="ECO:0008006" key="3">
    <source>
        <dbReference type="Google" id="ProtNLM"/>
    </source>
</evidence>
<protein>
    <recommendedName>
        <fullName evidence="3">TIGR04255 family protein</fullName>
    </recommendedName>
</protein>
<accession>A0A085UQN2</accession>